<keyword evidence="9 14" id="KW-1133">Transmembrane helix</keyword>
<dbReference type="CDD" id="cd16922">
    <property type="entry name" value="HATPase_EvgS-ArcB-TorS-like"/>
    <property type="match status" value="1"/>
</dbReference>
<evidence type="ECO:0000256" key="3">
    <source>
        <dbReference type="ARBA" id="ARBA00012438"/>
    </source>
</evidence>
<dbReference type="Gene3D" id="3.30.565.10">
    <property type="entry name" value="Histidine kinase-like ATPase, C-terminal domain"/>
    <property type="match status" value="1"/>
</dbReference>
<evidence type="ECO:0000256" key="5">
    <source>
        <dbReference type="ARBA" id="ARBA00022679"/>
    </source>
</evidence>
<feature type="coiled-coil region" evidence="13">
    <location>
        <begin position="293"/>
        <end position="331"/>
    </location>
</feature>
<dbReference type="PANTHER" id="PTHR43711:SF26">
    <property type="entry name" value="SENSOR HISTIDINE KINASE RCSC"/>
    <property type="match status" value="1"/>
</dbReference>
<comment type="subcellular location">
    <subcellularLocation>
        <location evidence="2">Cell membrane</location>
    </subcellularLocation>
</comment>
<dbReference type="InterPro" id="IPR005467">
    <property type="entry name" value="His_kinase_dom"/>
</dbReference>
<evidence type="ECO:0000259" key="16">
    <source>
        <dbReference type="PROSITE" id="PS50885"/>
    </source>
</evidence>
<evidence type="ECO:0000256" key="11">
    <source>
        <dbReference type="ARBA" id="ARBA00023012"/>
    </source>
</evidence>
<keyword evidence="14" id="KW-0472">Membrane</keyword>
<dbReference type="InterPro" id="IPR003661">
    <property type="entry name" value="HisK_dim/P_dom"/>
</dbReference>
<feature type="domain" description="Histidine kinase" evidence="15">
    <location>
        <begin position="341"/>
        <end position="561"/>
    </location>
</feature>
<dbReference type="Pfam" id="PF00672">
    <property type="entry name" value="HAMP"/>
    <property type="match status" value="1"/>
</dbReference>
<dbReference type="InterPro" id="IPR009056">
    <property type="entry name" value="Cyt_c-like_dom"/>
</dbReference>
<dbReference type="InterPro" id="IPR003594">
    <property type="entry name" value="HATPase_dom"/>
</dbReference>
<evidence type="ECO:0000256" key="9">
    <source>
        <dbReference type="ARBA" id="ARBA00022989"/>
    </source>
</evidence>
<dbReference type="InterPro" id="IPR050736">
    <property type="entry name" value="Sensor_HK_Regulatory"/>
</dbReference>
<keyword evidence="7 12" id="KW-0479">Metal-binding</keyword>
<protein>
    <recommendedName>
        <fullName evidence="3">histidine kinase</fullName>
        <ecNumber evidence="3">2.7.13.3</ecNumber>
    </recommendedName>
</protein>
<dbReference type="SMART" id="SM00388">
    <property type="entry name" value="HisKA"/>
    <property type="match status" value="1"/>
</dbReference>
<evidence type="ECO:0000256" key="10">
    <source>
        <dbReference type="ARBA" id="ARBA00023004"/>
    </source>
</evidence>
<evidence type="ECO:0000256" key="2">
    <source>
        <dbReference type="ARBA" id="ARBA00004236"/>
    </source>
</evidence>
<feature type="transmembrane region" description="Helical" evidence="14">
    <location>
        <begin position="215"/>
        <end position="237"/>
    </location>
</feature>
<keyword evidence="6 14" id="KW-0812">Transmembrane</keyword>
<dbReference type="PANTHER" id="PTHR43711">
    <property type="entry name" value="TWO-COMPONENT HISTIDINE KINASE"/>
    <property type="match status" value="1"/>
</dbReference>
<keyword evidence="13" id="KW-0175">Coiled coil</keyword>
<dbReference type="Pfam" id="PF11845">
    <property type="entry name" value="Tll0287-like"/>
    <property type="match status" value="1"/>
</dbReference>
<dbReference type="PRINTS" id="PR00344">
    <property type="entry name" value="BCTRLSENSOR"/>
</dbReference>
<dbReference type="InterPro" id="IPR021796">
    <property type="entry name" value="Tll0287-like_dom"/>
</dbReference>
<dbReference type="InterPro" id="IPR036097">
    <property type="entry name" value="HisK_dim/P_sf"/>
</dbReference>
<keyword evidence="5" id="KW-0808">Transferase</keyword>
<dbReference type="Gene3D" id="1.10.287.130">
    <property type="match status" value="1"/>
</dbReference>
<name>A0ABN6MCW9_9ACTN</name>
<keyword evidence="19" id="KW-1185">Reference proteome</keyword>
<evidence type="ECO:0000313" key="18">
    <source>
        <dbReference type="EMBL" id="BDE95835.1"/>
    </source>
</evidence>
<dbReference type="SUPFAM" id="SSF55874">
    <property type="entry name" value="ATPase domain of HSP90 chaperone/DNA topoisomerase II/histidine kinase"/>
    <property type="match status" value="1"/>
</dbReference>
<feature type="domain" description="HAMP" evidence="16">
    <location>
        <begin position="235"/>
        <end position="294"/>
    </location>
</feature>
<evidence type="ECO:0000256" key="8">
    <source>
        <dbReference type="ARBA" id="ARBA00022777"/>
    </source>
</evidence>
<evidence type="ECO:0000256" key="12">
    <source>
        <dbReference type="PROSITE-ProRule" id="PRU00433"/>
    </source>
</evidence>
<keyword evidence="4" id="KW-0597">Phosphoprotein</keyword>
<keyword evidence="8 18" id="KW-0418">Kinase</keyword>
<dbReference type="GO" id="GO:0016301">
    <property type="term" value="F:kinase activity"/>
    <property type="evidence" value="ECO:0007669"/>
    <property type="project" value="UniProtKB-KW"/>
</dbReference>
<dbReference type="Gene3D" id="6.10.340.10">
    <property type="match status" value="1"/>
</dbReference>
<dbReference type="PROSITE" id="PS50885">
    <property type="entry name" value="HAMP"/>
    <property type="match status" value="1"/>
</dbReference>
<comment type="catalytic activity">
    <reaction evidence="1">
        <text>ATP + protein L-histidine = ADP + protein N-phospho-L-histidine.</text>
        <dbReference type="EC" id="2.7.13.3"/>
    </reaction>
</comment>
<dbReference type="InterPro" id="IPR036890">
    <property type="entry name" value="HATPase_C_sf"/>
</dbReference>
<proteinExistence type="predicted"/>
<dbReference type="CDD" id="cd06225">
    <property type="entry name" value="HAMP"/>
    <property type="match status" value="1"/>
</dbReference>
<dbReference type="Pfam" id="PF00512">
    <property type="entry name" value="HisKA"/>
    <property type="match status" value="1"/>
</dbReference>
<evidence type="ECO:0000256" key="13">
    <source>
        <dbReference type="SAM" id="Coils"/>
    </source>
</evidence>
<dbReference type="InterPro" id="IPR004358">
    <property type="entry name" value="Sig_transdc_His_kin-like_C"/>
</dbReference>
<sequence length="574" mass="63772">MVAGRKTNISMKTKIIGMLSVVLLVLLAVDIVWTYESQKEATESMLLEESKVLVKEMDAVWDFISINQDTINYTLDGEYEYKGLHCAIAGKSVAAFFSKDNDYKIRFTNTEPRNRHNAPDEYERAALGEFADGSGTEEYYGFDETEDGETVFRYVSAMKVTEHCIECHGKPKGEIDPTGYAKEGWETGDLAGAVSVVIPTEMPFESMRAAVVNNVLFFLGIMLAMAAIIYVVLTRLVTNPLESLQRSFAKMSDGSPSEPPEVPEDVNPVYSTREIDELFGRFDAMATSLSSLYANLESEVDERTMQLSEANEELERQRAHVEEVNDKLKRENQYKSDFLAIVSHELRTPLTSILAFTDLMADNVSSENALVRKQLEEIDKNGRILLEMVDNVLETARIQAGSEKLNLELVDINDVVGMVEASSESLAVKKSIALSTRVAPDVPLIVSDWEKVRRILVNLVSNAIKFTPENGSVEVRVRYNEGENTVVVEVIDDGIGIPADKQDLIFERFEQENMSTVRRYGGSGLGLSLVKDLTDMLGGAVSVESVLGEGSTFSVVLPAELHTEENDDEDNADR</sequence>
<evidence type="ECO:0000313" key="19">
    <source>
        <dbReference type="Proteomes" id="UP001320544"/>
    </source>
</evidence>
<evidence type="ECO:0000259" key="17">
    <source>
        <dbReference type="PROSITE" id="PS51007"/>
    </source>
</evidence>
<evidence type="ECO:0000256" key="6">
    <source>
        <dbReference type="ARBA" id="ARBA00022692"/>
    </source>
</evidence>
<dbReference type="Pfam" id="PF02518">
    <property type="entry name" value="HATPase_c"/>
    <property type="match status" value="1"/>
</dbReference>
<keyword evidence="11" id="KW-0902">Two-component regulatory system</keyword>
<evidence type="ECO:0000256" key="1">
    <source>
        <dbReference type="ARBA" id="ARBA00000085"/>
    </source>
</evidence>
<dbReference type="SUPFAM" id="SSF47384">
    <property type="entry name" value="Homodimeric domain of signal transducing histidine kinase"/>
    <property type="match status" value="1"/>
</dbReference>
<accession>A0ABN6MCW9</accession>
<feature type="domain" description="Cytochrome c" evidence="17">
    <location>
        <begin position="143"/>
        <end position="286"/>
    </location>
</feature>
<dbReference type="PROSITE" id="PS50109">
    <property type="entry name" value="HIS_KIN"/>
    <property type="match status" value="1"/>
</dbReference>
<evidence type="ECO:0000256" key="14">
    <source>
        <dbReference type="SAM" id="Phobius"/>
    </source>
</evidence>
<dbReference type="Proteomes" id="UP001320544">
    <property type="component" value="Chromosome"/>
</dbReference>
<dbReference type="EC" id="2.7.13.3" evidence="3"/>
<dbReference type="InterPro" id="IPR003660">
    <property type="entry name" value="HAMP_dom"/>
</dbReference>
<dbReference type="CDD" id="cd00082">
    <property type="entry name" value="HisKA"/>
    <property type="match status" value="1"/>
</dbReference>
<dbReference type="EMBL" id="AP025564">
    <property type="protein sequence ID" value="BDE95835.1"/>
    <property type="molecule type" value="Genomic_DNA"/>
</dbReference>
<evidence type="ECO:0000259" key="15">
    <source>
        <dbReference type="PROSITE" id="PS50109"/>
    </source>
</evidence>
<evidence type="ECO:0000256" key="7">
    <source>
        <dbReference type="ARBA" id="ARBA00022723"/>
    </source>
</evidence>
<reference evidence="18 19" key="1">
    <citation type="submission" date="2022-01" db="EMBL/GenBank/DDBJ databases">
        <title>Novel bile acid biosynthetic pathways are enriched in the microbiome of centenarians.</title>
        <authorList>
            <person name="Sato Y."/>
            <person name="Atarashi K."/>
            <person name="Plichta R.D."/>
            <person name="Arai Y."/>
            <person name="Sasajima S."/>
            <person name="Kearney M.S."/>
            <person name="Suda W."/>
            <person name="Takeshita K."/>
            <person name="Sasaki T."/>
            <person name="Okamoto S."/>
            <person name="Skelly N.A."/>
            <person name="Okamura Y."/>
            <person name="Vlamakis H."/>
            <person name="Li Y."/>
            <person name="Tanoue T."/>
            <person name="Takei H."/>
            <person name="Nittono H."/>
            <person name="Narushima S."/>
            <person name="Irie J."/>
            <person name="Itoh H."/>
            <person name="Moriya K."/>
            <person name="Sugiura Y."/>
            <person name="Suematsu M."/>
            <person name="Moritoki N."/>
            <person name="Shibata S."/>
            <person name="Littman R.D."/>
            <person name="Fischbach A.M."/>
            <person name="Uwamino Y."/>
            <person name="Inoue T."/>
            <person name="Honda A."/>
            <person name="Hattori M."/>
            <person name="Murai T."/>
            <person name="Xavier J.R."/>
            <person name="Hirose N."/>
            <person name="Honda K."/>
        </authorList>
    </citation>
    <scope>NUCLEOTIDE SEQUENCE [LARGE SCALE GENOMIC DNA]</scope>
    <source>
        <strain evidence="18 19">CE91-St30</strain>
    </source>
</reference>
<gene>
    <name evidence="18" type="ORF">CE91St30_11680</name>
</gene>
<dbReference type="PROSITE" id="PS51007">
    <property type="entry name" value="CYTC"/>
    <property type="match status" value="1"/>
</dbReference>
<evidence type="ECO:0000256" key="4">
    <source>
        <dbReference type="ARBA" id="ARBA00022553"/>
    </source>
</evidence>
<keyword evidence="10 12" id="KW-0408">Iron</keyword>
<keyword evidence="12" id="KW-0349">Heme</keyword>
<organism evidence="18 19">
    <name type="scientific">Raoultibacter timonensis</name>
    <dbReference type="NCBI Taxonomy" id="1907662"/>
    <lineage>
        <taxon>Bacteria</taxon>
        <taxon>Bacillati</taxon>
        <taxon>Actinomycetota</taxon>
        <taxon>Coriobacteriia</taxon>
        <taxon>Eggerthellales</taxon>
        <taxon>Eggerthellaceae</taxon>
        <taxon>Raoultibacter</taxon>
    </lineage>
</organism>
<dbReference type="SMART" id="SM00304">
    <property type="entry name" value="HAMP"/>
    <property type="match status" value="1"/>
</dbReference>
<dbReference type="SMART" id="SM00387">
    <property type="entry name" value="HATPase_c"/>
    <property type="match status" value="1"/>
</dbReference>